<dbReference type="EMBL" id="SDOX01000006">
    <property type="protein sequence ID" value="TFJ87193.1"/>
    <property type="molecule type" value="Genomic_DNA"/>
</dbReference>
<name>A0A4D9DAY7_9STRA</name>
<gene>
    <name evidence="2" type="ORF">NSK_001525</name>
</gene>
<comment type="caution">
    <text evidence="2">The sequence shown here is derived from an EMBL/GenBank/DDBJ whole genome shotgun (WGS) entry which is preliminary data.</text>
</comment>
<protein>
    <submittedName>
        <fullName evidence="2">Uncharacterized protein</fullName>
    </submittedName>
</protein>
<feature type="region of interest" description="Disordered" evidence="1">
    <location>
        <begin position="245"/>
        <end position="294"/>
    </location>
</feature>
<keyword evidence="3" id="KW-1185">Reference proteome</keyword>
<evidence type="ECO:0000313" key="3">
    <source>
        <dbReference type="Proteomes" id="UP000355283"/>
    </source>
</evidence>
<feature type="region of interest" description="Disordered" evidence="1">
    <location>
        <begin position="61"/>
        <end position="117"/>
    </location>
</feature>
<dbReference type="AlphaFoldDB" id="A0A4D9DAY7"/>
<feature type="compositionally biased region" description="Polar residues" evidence="1">
    <location>
        <begin position="79"/>
        <end position="88"/>
    </location>
</feature>
<feature type="region of interest" description="Disordered" evidence="1">
    <location>
        <begin position="315"/>
        <end position="351"/>
    </location>
</feature>
<proteinExistence type="predicted"/>
<evidence type="ECO:0000256" key="1">
    <source>
        <dbReference type="SAM" id="MobiDB-lite"/>
    </source>
</evidence>
<feature type="region of interest" description="Disordered" evidence="1">
    <location>
        <begin position="1"/>
        <end position="37"/>
    </location>
</feature>
<accession>A0A4D9DAY7</accession>
<organism evidence="2 3">
    <name type="scientific">Nannochloropsis salina CCMP1776</name>
    <dbReference type="NCBI Taxonomy" id="1027361"/>
    <lineage>
        <taxon>Eukaryota</taxon>
        <taxon>Sar</taxon>
        <taxon>Stramenopiles</taxon>
        <taxon>Ochrophyta</taxon>
        <taxon>Eustigmatophyceae</taxon>
        <taxon>Eustigmatales</taxon>
        <taxon>Monodopsidaceae</taxon>
        <taxon>Microchloropsis</taxon>
        <taxon>Microchloropsis salina</taxon>
    </lineage>
</organism>
<dbReference type="Proteomes" id="UP000355283">
    <property type="component" value="Unassembled WGS sequence"/>
</dbReference>
<sequence>MSHTKQSNEMAKTTILGLVQRGARQQQRDLCPLRAARPRRLQRDRSVYDQLEEEGWGPAAFHAGTVSHGQESAAKPESGSHSLASTAEVSHENDHNDDDAAITSRGPEKKPVKSNREVHLTLREQRHFARRHLLCPSGYWPSLSAASKAAGLCMSKSNCTSEGRSPSSAALLLRDGVCHYAPRMRASGGSRGVGGRQEAPAPRLEWLPFHSIAELPREVDAPDADPDVSPVLLRVWDEAVVRQFSGLNGPEGDGARGDGGSDGHSQNGLDDSGEGIQGEVRQEEGGRSHRVRESEVQLHDLLELSLGMLTSAMEEGSKEGDGALANRQEPSCSGQAGGAEGTQQRHRGEATRRLRECMGREVERMVDRLLGDVLAAWAERTRAHRSDEGYLAWQRCLRSGIKQRGRAPEEMVGVASQSVAVGDWHDVLGMVEEKALVEATSRKAMARERAAQGRELLQGSLEVLRRKKGARSRKRPILEEHARKVLGRLEREDGKESAERGAFVLGPVLDPGTLARARDRLERLFWAGEGAASLEESL</sequence>
<reference evidence="2 3" key="1">
    <citation type="submission" date="2019-01" db="EMBL/GenBank/DDBJ databases">
        <title>Nuclear Genome Assembly of the Microalgal Biofuel strain Nannochloropsis salina CCMP1776.</title>
        <authorList>
            <person name="Hovde B."/>
        </authorList>
    </citation>
    <scope>NUCLEOTIDE SEQUENCE [LARGE SCALE GENOMIC DNA]</scope>
    <source>
        <strain evidence="2 3">CCMP1776</strain>
    </source>
</reference>
<feature type="compositionally biased region" description="Basic and acidic residues" evidence="1">
    <location>
        <begin position="280"/>
        <end position="294"/>
    </location>
</feature>
<feature type="compositionally biased region" description="Polar residues" evidence="1">
    <location>
        <begin position="1"/>
        <end position="11"/>
    </location>
</feature>
<feature type="compositionally biased region" description="Basic and acidic residues" evidence="1">
    <location>
        <begin position="106"/>
        <end position="117"/>
    </location>
</feature>
<evidence type="ECO:0000313" key="2">
    <source>
        <dbReference type="EMBL" id="TFJ87193.1"/>
    </source>
</evidence>